<reference evidence="1" key="1">
    <citation type="submission" date="2009-07" db="EMBL/GenBank/DDBJ databases">
        <authorList>
            <person name="Weinstock G."/>
            <person name="Sodergren E."/>
            <person name="Clifton S."/>
            <person name="Fulton L."/>
            <person name="Fulton B."/>
            <person name="Courtney L."/>
            <person name="Fronick C."/>
            <person name="Harrison M."/>
            <person name="Strong C."/>
            <person name="Farmer C."/>
            <person name="Delahaunty K."/>
            <person name="Markovic C."/>
            <person name="Hall O."/>
            <person name="Minx P."/>
            <person name="Tomlinson C."/>
            <person name="Mitreva M."/>
            <person name="Nelson J."/>
            <person name="Hou S."/>
            <person name="Wollam A."/>
            <person name="Pepin K.H."/>
            <person name="Johnson M."/>
            <person name="Bhonagiri V."/>
            <person name="Nash W.E."/>
            <person name="Warren W."/>
            <person name="Chinwalla A."/>
            <person name="Mardis E.R."/>
            <person name="Wilson R.K."/>
        </authorList>
    </citation>
    <scope>NUCLEOTIDE SEQUENCE [LARGE SCALE GENOMIC DNA]</scope>
    <source>
        <strain evidence="1">DSM 14469</strain>
    </source>
</reference>
<evidence type="ECO:0000313" key="2">
    <source>
        <dbReference type="Proteomes" id="UP000005561"/>
    </source>
</evidence>
<name>C6L998_9FIRM</name>
<dbReference type="AlphaFoldDB" id="C6L998"/>
<comment type="caution">
    <text evidence="1">The sequence shown here is derived from an EMBL/GenBank/DDBJ whole genome shotgun (WGS) entry which is preliminary data.</text>
</comment>
<dbReference type="Proteomes" id="UP000005561">
    <property type="component" value="Unassembled WGS sequence"/>
</dbReference>
<organism evidence="1 2">
    <name type="scientific">Marvinbryantia formatexigens DSM 14469</name>
    <dbReference type="NCBI Taxonomy" id="478749"/>
    <lineage>
        <taxon>Bacteria</taxon>
        <taxon>Bacillati</taxon>
        <taxon>Bacillota</taxon>
        <taxon>Clostridia</taxon>
        <taxon>Lachnospirales</taxon>
        <taxon>Lachnospiraceae</taxon>
        <taxon>Marvinbryantia</taxon>
    </lineage>
</organism>
<dbReference type="EMBL" id="ACCL02000001">
    <property type="protein sequence ID" value="EET62837.1"/>
    <property type="molecule type" value="Genomic_DNA"/>
</dbReference>
<sequence>MKLGVQSSRCCDTHLVVKLYNIIQKKSIFLLNLINYFLKALKNLYTYSDYLFEFLCLIRYNS</sequence>
<evidence type="ECO:0000313" key="1">
    <source>
        <dbReference type="EMBL" id="EET62837.1"/>
    </source>
</evidence>
<gene>
    <name evidence="1" type="ORF">BRYFOR_05188</name>
</gene>
<keyword evidence="2" id="KW-1185">Reference proteome</keyword>
<accession>C6L998</accession>
<proteinExistence type="predicted"/>
<protein>
    <submittedName>
        <fullName evidence="1">Uncharacterized protein</fullName>
    </submittedName>
</protein>